<comment type="caution">
    <text evidence="2">The sequence shown here is derived from an EMBL/GenBank/DDBJ whole genome shotgun (WGS) entry which is preliminary data.</text>
</comment>
<dbReference type="EMBL" id="QTPM01000015">
    <property type="protein sequence ID" value="RQY92933.1"/>
    <property type="molecule type" value="Genomic_DNA"/>
</dbReference>
<gene>
    <name evidence="2" type="ORF">DF017_14755</name>
</gene>
<sequence length="73" mass="7374">MRHAMQPIRTMRPTEAGVAGAARRLLRVKLPPAALLAAMAALVAAAVAAGGWRGAGPAPRAAPRGSPPSRRGS</sequence>
<feature type="region of interest" description="Disordered" evidence="1">
    <location>
        <begin position="52"/>
        <end position="73"/>
    </location>
</feature>
<feature type="non-terminal residue" evidence="2">
    <location>
        <position position="73"/>
    </location>
</feature>
<name>A0ABX9YPQ6_9BURK</name>
<accession>A0ABX9YPQ6</accession>
<organism evidence="2 3">
    <name type="scientific">Burkholderia stagnalis</name>
    <dbReference type="NCBI Taxonomy" id="1503054"/>
    <lineage>
        <taxon>Bacteria</taxon>
        <taxon>Pseudomonadati</taxon>
        <taxon>Pseudomonadota</taxon>
        <taxon>Betaproteobacteria</taxon>
        <taxon>Burkholderiales</taxon>
        <taxon>Burkholderiaceae</taxon>
        <taxon>Burkholderia</taxon>
        <taxon>Burkholderia cepacia complex</taxon>
    </lineage>
</organism>
<evidence type="ECO:0000313" key="3">
    <source>
        <dbReference type="Proteomes" id="UP000281098"/>
    </source>
</evidence>
<evidence type="ECO:0000256" key="1">
    <source>
        <dbReference type="SAM" id="MobiDB-lite"/>
    </source>
</evidence>
<keyword evidence="3" id="KW-1185">Reference proteome</keyword>
<proteinExistence type="predicted"/>
<dbReference type="Proteomes" id="UP000281098">
    <property type="component" value="Unassembled WGS sequence"/>
</dbReference>
<protein>
    <submittedName>
        <fullName evidence="2">Uncharacterized protein</fullName>
    </submittedName>
</protein>
<evidence type="ECO:0000313" key="2">
    <source>
        <dbReference type="EMBL" id="RQY92933.1"/>
    </source>
</evidence>
<reference evidence="2 3" key="1">
    <citation type="submission" date="2018-08" db="EMBL/GenBank/DDBJ databases">
        <title>Comparative analysis of Burkholderia isolates from Puerto Rico.</title>
        <authorList>
            <person name="Hall C."/>
            <person name="Sahl J."/>
            <person name="Wagner D."/>
        </authorList>
    </citation>
    <scope>NUCLEOTIDE SEQUENCE [LARGE SCALE GENOMIC DNA]</scope>
    <source>
        <strain evidence="2 3">Bp8966</strain>
    </source>
</reference>